<dbReference type="PANTHER" id="PTHR11712">
    <property type="entry name" value="POLYKETIDE SYNTHASE-RELATED"/>
    <property type="match status" value="1"/>
</dbReference>
<feature type="domain" description="Beta-ketoacyl synthase C-terminal" evidence="3">
    <location>
        <begin position="12"/>
        <end position="73"/>
    </location>
</feature>
<dbReference type="GO" id="GO:0004315">
    <property type="term" value="F:3-oxoacyl-[acyl-carrier-protein] synthase activity"/>
    <property type="evidence" value="ECO:0007669"/>
    <property type="project" value="UniProtKB-EC"/>
</dbReference>
<keyword evidence="5" id="KW-1185">Reference proteome</keyword>
<dbReference type="EnsemblMetazoa" id="G20423.1">
    <property type="protein sequence ID" value="G20423.1:cds"/>
    <property type="gene ID" value="G20423"/>
</dbReference>
<dbReference type="AlphaFoldDB" id="A0A8W8JTE2"/>
<reference evidence="4" key="1">
    <citation type="submission" date="2022-08" db="UniProtKB">
        <authorList>
            <consortium name="EnsemblMetazoa"/>
        </authorList>
    </citation>
    <scope>IDENTIFICATION</scope>
    <source>
        <strain evidence="4">05x7-T-G4-1.051#20</strain>
    </source>
</reference>
<evidence type="ECO:0000256" key="2">
    <source>
        <dbReference type="ARBA" id="ARBA00022679"/>
    </source>
</evidence>
<accession>A0A8W8JTE2</accession>
<dbReference type="PANTHER" id="PTHR11712:SF336">
    <property type="entry name" value="3-OXOACYL-[ACYL-CARRIER-PROTEIN] SYNTHASE, MITOCHONDRIAL"/>
    <property type="match status" value="1"/>
</dbReference>
<dbReference type="SUPFAM" id="SSF53901">
    <property type="entry name" value="Thiolase-like"/>
    <property type="match status" value="1"/>
</dbReference>
<dbReference type="EC" id="2.3.1.41" evidence="1"/>
<sequence>MMEQILTNVEFTAFGDGGQSQAIWRIFKECNLKPLVSSTKGALGHMLGAAGCVEAAITVLSCHSEGAPPTLNLHQPDTGVELNYVPLVSRKWNANVRTALTNSFGFSEQMEHHA</sequence>
<dbReference type="GO" id="GO:0006633">
    <property type="term" value="P:fatty acid biosynthetic process"/>
    <property type="evidence" value="ECO:0007669"/>
    <property type="project" value="TreeGrafter"/>
</dbReference>
<dbReference type="GO" id="GO:0005739">
    <property type="term" value="C:mitochondrion"/>
    <property type="evidence" value="ECO:0007669"/>
    <property type="project" value="TreeGrafter"/>
</dbReference>
<dbReference type="Gene3D" id="3.40.47.10">
    <property type="match status" value="1"/>
</dbReference>
<dbReference type="InterPro" id="IPR014031">
    <property type="entry name" value="Ketoacyl_synth_C"/>
</dbReference>
<dbReference type="InterPro" id="IPR000794">
    <property type="entry name" value="Beta-ketoacyl_synthase"/>
</dbReference>
<dbReference type="Proteomes" id="UP000005408">
    <property type="component" value="Unassembled WGS sequence"/>
</dbReference>
<proteinExistence type="predicted"/>
<evidence type="ECO:0000259" key="3">
    <source>
        <dbReference type="Pfam" id="PF02801"/>
    </source>
</evidence>
<organism evidence="4 5">
    <name type="scientific">Magallana gigas</name>
    <name type="common">Pacific oyster</name>
    <name type="synonym">Crassostrea gigas</name>
    <dbReference type="NCBI Taxonomy" id="29159"/>
    <lineage>
        <taxon>Eukaryota</taxon>
        <taxon>Metazoa</taxon>
        <taxon>Spiralia</taxon>
        <taxon>Lophotrochozoa</taxon>
        <taxon>Mollusca</taxon>
        <taxon>Bivalvia</taxon>
        <taxon>Autobranchia</taxon>
        <taxon>Pteriomorphia</taxon>
        <taxon>Ostreida</taxon>
        <taxon>Ostreoidea</taxon>
        <taxon>Ostreidae</taxon>
        <taxon>Magallana</taxon>
    </lineage>
</organism>
<protein>
    <recommendedName>
        <fullName evidence="1">beta-ketoacyl-[acyl-carrier-protein] synthase I</fullName>
        <ecNumber evidence="1">2.3.1.41</ecNumber>
    </recommendedName>
</protein>
<dbReference type="InterPro" id="IPR016039">
    <property type="entry name" value="Thiolase-like"/>
</dbReference>
<name>A0A8W8JTE2_MAGGI</name>
<dbReference type="Pfam" id="PF02801">
    <property type="entry name" value="Ketoacyl-synt_C"/>
    <property type="match status" value="1"/>
</dbReference>
<evidence type="ECO:0000256" key="1">
    <source>
        <dbReference type="ARBA" id="ARBA00013191"/>
    </source>
</evidence>
<evidence type="ECO:0000313" key="5">
    <source>
        <dbReference type="Proteomes" id="UP000005408"/>
    </source>
</evidence>
<evidence type="ECO:0000313" key="4">
    <source>
        <dbReference type="EnsemblMetazoa" id="G20423.1:cds"/>
    </source>
</evidence>
<keyword evidence="2" id="KW-0808">Transferase</keyword>